<evidence type="ECO:0000259" key="3">
    <source>
        <dbReference type="PROSITE" id="PS51756"/>
    </source>
</evidence>
<evidence type="ECO:0000313" key="4">
    <source>
        <dbReference type="EMBL" id="MBS5146986.1"/>
    </source>
</evidence>
<dbReference type="PROSITE" id="PS51756">
    <property type="entry name" value="LXG"/>
    <property type="match status" value="1"/>
</dbReference>
<dbReference type="Pfam" id="PF04740">
    <property type="entry name" value="LXG"/>
    <property type="match status" value="1"/>
</dbReference>
<comment type="caution">
    <text evidence="4">The sequence shown here is derived from an EMBL/GenBank/DDBJ whole genome shotgun (WGS) entry which is preliminary data.</text>
</comment>
<sequence>MGFDVRKEDADALAAWVKAFAVGMQRNLEDVAAAASALGEVDDFTGAAADSSRAYWNEVHAPILKGFDAAMRELYARYGEYVAALDGVDSACDARFEYGALTRAETDFGPLPADVAGRSASLAQVLEDIRDIIDLSVPSDAALIEQVSDLACLPRAHRDAVEGVEDFYVGSLTGLDGLVSALAIAIGYAGTVGSFASYEPGSAHAQPWTGGLAAATETSRVFSAARFESAKAAYTAAANREQHRFEEASQDLIDDGRADIITGFGSLIVGGLAIVFTGTAAVPFVAPLMAFGTVQIIEGAQDAWHGASGDLGAAAWNPIRDTIFLGNQELYDKGYGVASVFAALGPSAWSALGAAKSAGSSLSQMVPVFTKDFAKDLVKGAGHDVLADGAFALVGDQAIDGMGFGEKTTAALKDSGRDTLSGLSSGISDKLSTNGVPSADASSPSDVPKSSFPGADGGVPTVGADVPPDTAGIGIGAVPGAAGESDVAEGAMYSTQKSVDPKAGVRTRP</sequence>
<feature type="compositionally biased region" description="Low complexity" evidence="2">
    <location>
        <begin position="436"/>
        <end position="451"/>
    </location>
</feature>
<dbReference type="Proteomes" id="UP000738879">
    <property type="component" value="Unassembled WGS sequence"/>
</dbReference>
<reference evidence="4" key="1">
    <citation type="submission" date="2021-02" db="EMBL/GenBank/DDBJ databases">
        <title>Infant gut strain persistence is associated with maternal origin, phylogeny, and functional potential including surface adhesion and iron acquisition.</title>
        <authorList>
            <person name="Lou Y.C."/>
        </authorList>
    </citation>
    <scope>NUCLEOTIDE SEQUENCE</scope>
    <source>
        <strain evidence="4">L3_128_245G1_dasL3_128_245G1_concoct_49</strain>
    </source>
</reference>
<name>A0A943BP49_9ACTN</name>
<accession>A0A943BP49</accession>
<feature type="compositionally biased region" description="Polar residues" evidence="2">
    <location>
        <begin position="423"/>
        <end position="435"/>
    </location>
</feature>
<comment type="similarity">
    <text evidence="1">In the N-terminal section; belongs to the LXG family.</text>
</comment>
<feature type="domain" description="LXG" evidence="3">
    <location>
        <begin position="1"/>
        <end position="229"/>
    </location>
</feature>
<evidence type="ECO:0000256" key="2">
    <source>
        <dbReference type="SAM" id="MobiDB-lite"/>
    </source>
</evidence>
<feature type="region of interest" description="Disordered" evidence="2">
    <location>
        <begin position="423"/>
        <end position="509"/>
    </location>
</feature>
<evidence type="ECO:0000313" key="5">
    <source>
        <dbReference type="Proteomes" id="UP000738879"/>
    </source>
</evidence>
<dbReference type="InterPro" id="IPR006829">
    <property type="entry name" value="LXG_dom"/>
</dbReference>
<dbReference type="AlphaFoldDB" id="A0A943BP49"/>
<gene>
    <name evidence="4" type="ORF">KHY67_04715</name>
</gene>
<dbReference type="EMBL" id="JAGZJA010000005">
    <property type="protein sequence ID" value="MBS5146986.1"/>
    <property type="molecule type" value="Genomic_DNA"/>
</dbReference>
<organism evidence="4 5">
    <name type="scientific">Collinsella intestinalis</name>
    <dbReference type="NCBI Taxonomy" id="147207"/>
    <lineage>
        <taxon>Bacteria</taxon>
        <taxon>Bacillati</taxon>
        <taxon>Actinomycetota</taxon>
        <taxon>Coriobacteriia</taxon>
        <taxon>Coriobacteriales</taxon>
        <taxon>Coriobacteriaceae</taxon>
        <taxon>Collinsella</taxon>
    </lineage>
</organism>
<evidence type="ECO:0000256" key="1">
    <source>
        <dbReference type="ARBA" id="ARBA00034117"/>
    </source>
</evidence>
<protein>
    <recommendedName>
        <fullName evidence="3">LXG domain-containing protein</fullName>
    </recommendedName>
</protein>
<proteinExistence type="inferred from homology"/>